<feature type="region of interest" description="Disordered" evidence="1">
    <location>
        <begin position="20"/>
        <end position="123"/>
    </location>
</feature>
<organism evidence="2 3">
    <name type="scientific">Solanum tuberosum</name>
    <name type="common">Potato</name>
    <dbReference type="NCBI Taxonomy" id="4113"/>
    <lineage>
        <taxon>Eukaryota</taxon>
        <taxon>Viridiplantae</taxon>
        <taxon>Streptophyta</taxon>
        <taxon>Embryophyta</taxon>
        <taxon>Tracheophyta</taxon>
        <taxon>Spermatophyta</taxon>
        <taxon>Magnoliopsida</taxon>
        <taxon>eudicotyledons</taxon>
        <taxon>Gunneridae</taxon>
        <taxon>Pentapetalae</taxon>
        <taxon>asterids</taxon>
        <taxon>lamiids</taxon>
        <taxon>Solanales</taxon>
        <taxon>Solanaceae</taxon>
        <taxon>Solanoideae</taxon>
        <taxon>Solaneae</taxon>
        <taxon>Solanum</taxon>
    </lineage>
</organism>
<feature type="compositionally biased region" description="Acidic residues" evidence="1">
    <location>
        <begin position="20"/>
        <end position="34"/>
    </location>
</feature>
<evidence type="ECO:0000313" key="2">
    <source>
        <dbReference type="EnsemblPlants" id="PGSC0003DMT400094809"/>
    </source>
</evidence>
<accession>M1DUX7</accession>
<reference evidence="2" key="2">
    <citation type="submission" date="2015-06" db="UniProtKB">
        <authorList>
            <consortium name="EnsemblPlants"/>
        </authorList>
    </citation>
    <scope>IDENTIFICATION</scope>
    <source>
        <strain evidence="2">DM1-3 516 R44</strain>
    </source>
</reference>
<sequence length="243" mass="26629">MSSIASDPCDYDMGDYDCDDEGYGCEDNNDYEGYDDSHDQESNENESYYSRGEYERNVEHSSYGEDRGEEDFCGSSYDDDGACERSYSHSESEDGSYDDAGTCNTSHYQDKGTSMKNGGTQVPTKEPTLEGVMDALMGCSNIQGKEDLSCGRQGTIANLNTFTIANEQSNVDTLVDPIDDRIDSSSKIDLCPLSVDTYALNASSLFCNDCVDQHVSECSSLVEGSFNVIKKTQFGGTNDNVDH</sequence>
<dbReference type="EnsemblPlants" id="PGSC0003DMT400094809">
    <property type="protein sequence ID" value="PGSC0003DMT400094809"/>
    <property type="gene ID" value="PGSC0003DMG400044380"/>
</dbReference>
<dbReference type="InParanoid" id="M1DUX7"/>
<feature type="compositionally biased region" description="Acidic residues" evidence="1">
    <location>
        <begin position="67"/>
        <end position="81"/>
    </location>
</feature>
<dbReference type="Gramene" id="PGSC0003DMT400094809">
    <property type="protein sequence ID" value="PGSC0003DMT400094809"/>
    <property type="gene ID" value="PGSC0003DMG400044380"/>
</dbReference>
<evidence type="ECO:0000313" key="3">
    <source>
        <dbReference type="Proteomes" id="UP000011115"/>
    </source>
</evidence>
<dbReference type="PaxDb" id="4113-PGSC0003DMT400094809"/>
<feature type="compositionally biased region" description="Basic and acidic residues" evidence="1">
    <location>
        <begin position="52"/>
        <end position="66"/>
    </location>
</feature>
<dbReference type="HOGENOM" id="CLU_061073_0_0_1"/>
<dbReference type="Proteomes" id="UP000011115">
    <property type="component" value="Unassembled WGS sequence"/>
</dbReference>
<reference evidence="3" key="1">
    <citation type="journal article" date="2011" name="Nature">
        <title>Genome sequence and analysis of the tuber crop potato.</title>
        <authorList>
            <consortium name="The Potato Genome Sequencing Consortium"/>
        </authorList>
    </citation>
    <scope>NUCLEOTIDE SEQUENCE [LARGE SCALE GENOMIC DNA]</scope>
    <source>
        <strain evidence="3">cv. DM1-3 516 R44</strain>
    </source>
</reference>
<feature type="compositionally biased region" description="Polar residues" evidence="1">
    <location>
        <begin position="102"/>
        <end position="123"/>
    </location>
</feature>
<feature type="compositionally biased region" description="Basic and acidic residues" evidence="1">
    <location>
        <begin position="82"/>
        <end position="92"/>
    </location>
</feature>
<proteinExistence type="predicted"/>
<dbReference type="AlphaFoldDB" id="M1DUX7"/>
<name>M1DUX7_SOLTU</name>
<evidence type="ECO:0000256" key="1">
    <source>
        <dbReference type="SAM" id="MobiDB-lite"/>
    </source>
</evidence>
<protein>
    <submittedName>
        <fullName evidence="2">Histidine-rich glycoprotein</fullName>
    </submittedName>
</protein>
<keyword evidence="3" id="KW-1185">Reference proteome</keyword>